<evidence type="ECO:0000313" key="3">
    <source>
        <dbReference type="EMBL" id="CAD7279229.1"/>
    </source>
</evidence>
<dbReference type="Gene3D" id="3.30.890.10">
    <property type="entry name" value="Methyl-cpg-binding Protein 2, Chain A"/>
    <property type="match status" value="5"/>
</dbReference>
<dbReference type="Proteomes" id="UP000678499">
    <property type="component" value="Unassembled WGS sequence"/>
</dbReference>
<proteinExistence type="predicted"/>
<feature type="domain" description="MBD" evidence="2">
    <location>
        <begin position="944"/>
        <end position="1016"/>
    </location>
</feature>
<feature type="region of interest" description="Disordered" evidence="1">
    <location>
        <begin position="405"/>
        <end position="555"/>
    </location>
</feature>
<name>A0A7R9BRC4_9CRUS</name>
<reference evidence="3" key="1">
    <citation type="submission" date="2020-11" db="EMBL/GenBank/DDBJ databases">
        <authorList>
            <person name="Tran Van P."/>
        </authorList>
    </citation>
    <scope>NUCLEOTIDE SEQUENCE</scope>
</reference>
<dbReference type="EMBL" id="OA883589">
    <property type="protein sequence ID" value="CAD7279229.1"/>
    <property type="molecule type" value="Genomic_DNA"/>
</dbReference>
<keyword evidence="4" id="KW-1185">Reference proteome</keyword>
<dbReference type="GO" id="GO:0003677">
    <property type="term" value="F:DNA binding"/>
    <property type="evidence" value="ECO:0007669"/>
    <property type="project" value="InterPro"/>
</dbReference>
<evidence type="ECO:0000256" key="1">
    <source>
        <dbReference type="SAM" id="MobiDB-lite"/>
    </source>
</evidence>
<feature type="domain" description="MBD" evidence="2">
    <location>
        <begin position="1230"/>
        <end position="1304"/>
    </location>
</feature>
<feature type="region of interest" description="Disordered" evidence="1">
    <location>
        <begin position="1214"/>
        <end position="1239"/>
    </location>
</feature>
<dbReference type="EMBL" id="CAJPEX010001552">
    <property type="protein sequence ID" value="CAG0919381.1"/>
    <property type="molecule type" value="Genomic_DNA"/>
</dbReference>
<feature type="region of interest" description="Disordered" evidence="1">
    <location>
        <begin position="652"/>
        <end position="671"/>
    </location>
</feature>
<dbReference type="InterPro" id="IPR016177">
    <property type="entry name" value="DNA-bd_dom_sf"/>
</dbReference>
<organism evidence="3">
    <name type="scientific">Notodromas monacha</name>
    <dbReference type="NCBI Taxonomy" id="399045"/>
    <lineage>
        <taxon>Eukaryota</taxon>
        <taxon>Metazoa</taxon>
        <taxon>Ecdysozoa</taxon>
        <taxon>Arthropoda</taxon>
        <taxon>Crustacea</taxon>
        <taxon>Oligostraca</taxon>
        <taxon>Ostracoda</taxon>
        <taxon>Podocopa</taxon>
        <taxon>Podocopida</taxon>
        <taxon>Cypridocopina</taxon>
        <taxon>Cypridoidea</taxon>
        <taxon>Cyprididae</taxon>
        <taxon>Notodromas</taxon>
    </lineage>
</organism>
<feature type="compositionally biased region" description="Basic and acidic residues" evidence="1">
    <location>
        <begin position="461"/>
        <end position="476"/>
    </location>
</feature>
<dbReference type="InterPro" id="IPR001739">
    <property type="entry name" value="Methyl_CpG_DNA-bd"/>
</dbReference>
<sequence length="1354" mass="150327">MDSLRFAMVPLEMEYQAAENNIAWNTGLDLLQVEQNPYNSLQWTTAPEMAYVAPPQPDMMVHQNTVPFLETHYVASEPMTAAPTGECVTVLETRTHGLPEGWCKMLVKQKTPPGESFVVCQVTDGSIFRTSDEIMDYCCKLGMQNVSYELLDLTPWQHQEPSAHTQSVDGQTTCPVPSLTPSLSEDGDLNFADPGNSYDVLNTSTEGLPEGWTRVIVKLEAHGGKPVKSVFFMSPSGDKHWSIKSVRKYFKDNNLGKCNPSDFKFSLIRKKQPGVSGQQLPTDVEPLVLHTSVGAPAGFSKVARRKLYGACAGTFDVFFMSPPPLQRVLRAKKDVLDFLASNNLQDLTLSDFDWSKPKGEIDPEVWTKIDFELQSDSAGYTRYRNLTATRAESGKLNLENEVNSDTVQSFESGENPLSEPPSEPFESNEQPVDSHVENGTKETQSCVPDVTPVDAESTSESADHVSEVTEEFREPGSPKVTETSPESASESKKASELRNFRIRKEHTGKEETSNTELVTPTKDAQRSKPVRVSRSQKKNDSPSFPESGRISPNATHSAVLEALGKSNEDKMIVVRGGKVSVLDSDAIAELATLWGAPSAQKFLDELDRVIETCRKSGSAEKQPSKRSRKYAPIVNSRRSVVKSRRSVVKSRRSAVKPLLEGNRRTSSRRSLRNADFPQVPFVVAEVPNLVAEAPNLVAEVPNLVAEVPNLVSEVPNLVAEKPIVPKVPKKPGRPSKKSAVPEPVIEPVVDTSPVKRKRGRPRKIPVESVCPQEQLVTPLRLVNAKEGILPSPRKRSRLEPKEIPQIPVKSVAPEPVVLETETSVKFPKGRRGRVSRKREMPALVKRLPEAQIVDEPGTPIVEKPEAPIEEKPEAPIKENPEAITPVQMPCGLMELEFRRSLKAFVKLTDCAASSGRKTRGGASKDISKQETKSVIKTDIVEERHKVLSKSCAGLPPGWQKVTFERQIGVRQGHVEQIYQAPCGKKIWSMTMLKDYVAKYRLQNFNFGCFHFKSMSGFEVKRKTAIEKEVSTESPESTPALKLKISRKSRASVSNVAPLRVTRRKRTLEIMGTSFSKISVARKNRIRSKGETYEIIENKPTDAEKHNDLPEDVSLEAPESQENFSAKTLNVKFKSHTMEVSRETTGLPSGWSKIITKQLNRKLGSHSVCFESPDGRRFWTPFGLKQYFKDSGMTETNIASFDFSVESRLSRLSEALPSNDDASVEKDPGTGDSVEETTEGLPAGWSRKVVRVTETSQGKKRARLRVAFRSPAGHSFMCLSKLNEYLDKHKLKVDRALFDFSVSVHRDACEAGLQKSEIITAGTQMGLEDSTCEDSKERMENVSTPLGVKTERVVQ</sequence>
<feature type="domain" description="MBD" evidence="2">
    <location>
        <begin position="198"/>
        <end position="270"/>
    </location>
</feature>
<dbReference type="PROSITE" id="PS50982">
    <property type="entry name" value="MBD"/>
    <property type="match status" value="5"/>
</dbReference>
<protein>
    <recommendedName>
        <fullName evidence="2">MBD domain-containing protein</fullName>
    </recommendedName>
</protein>
<dbReference type="SUPFAM" id="SSF54171">
    <property type="entry name" value="DNA-binding domain"/>
    <property type="match status" value="5"/>
</dbReference>
<gene>
    <name evidence="3" type="ORF">NMOB1V02_LOCUS6906</name>
</gene>
<evidence type="ECO:0000259" key="2">
    <source>
        <dbReference type="PROSITE" id="PS50982"/>
    </source>
</evidence>
<evidence type="ECO:0000313" key="4">
    <source>
        <dbReference type="Proteomes" id="UP000678499"/>
    </source>
</evidence>
<dbReference type="Pfam" id="PF01429">
    <property type="entry name" value="MBD"/>
    <property type="match status" value="3"/>
</dbReference>
<feature type="domain" description="MBD" evidence="2">
    <location>
        <begin position="1136"/>
        <end position="1207"/>
    </location>
</feature>
<accession>A0A7R9BRC4</accession>
<dbReference type="SMART" id="SM00391">
    <property type="entry name" value="MBD"/>
    <property type="match status" value="3"/>
</dbReference>
<feature type="compositionally biased region" description="Basic and acidic residues" evidence="1">
    <location>
        <begin position="489"/>
        <end position="499"/>
    </location>
</feature>
<feature type="domain" description="MBD" evidence="2">
    <location>
        <begin position="285"/>
        <end position="359"/>
    </location>
</feature>